<comment type="caution">
    <text evidence="2">The sequence shown here is derived from an EMBL/GenBank/DDBJ whole genome shotgun (WGS) entry which is preliminary data.</text>
</comment>
<evidence type="ECO:0000313" key="2">
    <source>
        <dbReference type="EMBL" id="GMA26018.1"/>
    </source>
</evidence>
<sequence>MRPPREGIDGDGVRGGLGVRAEGRRQCLDDLAERAARGVVGRAPPTRRPDQEEQGARLLGRQPREIRPRSPDELPPAARPGCG</sequence>
<reference evidence="3" key="1">
    <citation type="journal article" date="2019" name="Int. J. Syst. Evol. Microbiol.">
        <title>The Global Catalogue of Microorganisms (GCM) 10K type strain sequencing project: providing services to taxonomists for standard genome sequencing and annotation.</title>
        <authorList>
            <consortium name="The Broad Institute Genomics Platform"/>
            <consortium name="The Broad Institute Genome Sequencing Center for Infectious Disease"/>
            <person name="Wu L."/>
            <person name="Ma J."/>
        </authorList>
    </citation>
    <scope>NUCLEOTIDE SEQUENCE [LARGE SCALE GENOMIC DNA]</scope>
    <source>
        <strain evidence="3">NBRC 106348</strain>
    </source>
</reference>
<gene>
    <name evidence="2" type="ORF">GCM10025864_37770</name>
</gene>
<feature type="compositionally biased region" description="Pro residues" evidence="1">
    <location>
        <begin position="73"/>
        <end position="83"/>
    </location>
</feature>
<keyword evidence="3" id="KW-1185">Reference proteome</keyword>
<evidence type="ECO:0000313" key="3">
    <source>
        <dbReference type="Proteomes" id="UP001157091"/>
    </source>
</evidence>
<dbReference type="Proteomes" id="UP001157091">
    <property type="component" value="Unassembled WGS sequence"/>
</dbReference>
<proteinExistence type="predicted"/>
<name>A0ABQ6I7U1_9MICO</name>
<evidence type="ECO:0000256" key="1">
    <source>
        <dbReference type="SAM" id="MobiDB-lite"/>
    </source>
</evidence>
<protein>
    <submittedName>
        <fullName evidence="2">Uncharacterized protein</fullName>
    </submittedName>
</protein>
<feature type="region of interest" description="Disordered" evidence="1">
    <location>
        <begin position="36"/>
        <end position="83"/>
    </location>
</feature>
<organism evidence="2 3">
    <name type="scientific">Luteimicrobium album</name>
    <dbReference type="NCBI Taxonomy" id="1054550"/>
    <lineage>
        <taxon>Bacteria</taxon>
        <taxon>Bacillati</taxon>
        <taxon>Actinomycetota</taxon>
        <taxon>Actinomycetes</taxon>
        <taxon>Micrococcales</taxon>
        <taxon>Luteimicrobium</taxon>
    </lineage>
</organism>
<dbReference type="EMBL" id="BSUK01000001">
    <property type="protein sequence ID" value="GMA26018.1"/>
    <property type="molecule type" value="Genomic_DNA"/>
</dbReference>
<accession>A0ABQ6I7U1</accession>
<feature type="compositionally biased region" description="Basic and acidic residues" evidence="1">
    <location>
        <begin position="62"/>
        <end position="72"/>
    </location>
</feature>